<feature type="domain" description="LUD" evidence="1">
    <location>
        <begin position="14"/>
        <end position="205"/>
    </location>
</feature>
<dbReference type="EMBL" id="WSLF01000005">
    <property type="protein sequence ID" value="KAE9634475.1"/>
    <property type="molecule type" value="Genomic_DNA"/>
</dbReference>
<dbReference type="PIRSF" id="PIRSF020269">
    <property type="entry name" value="DUF1121"/>
    <property type="match status" value="1"/>
</dbReference>
<name>A0A7C8HEP1_9FIRM</name>
<accession>A0A7C8HEP1</accession>
<evidence type="ECO:0000259" key="1">
    <source>
        <dbReference type="Pfam" id="PF02589"/>
    </source>
</evidence>
<dbReference type="InterPro" id="IPR009501">
    <property type="entry name" value="UCP020269"/>
</dbReference>
<sequence>MAPKNDYYRINARKILAAFEKRSIEGYYCETKEEAVKKALELMEKGSTVSWGGSMTLEEIGLLDVLRKENYSLLDRSTAKNNEELTEIFHKAFSADYYLMSSNAITMDGELINIDGTGNRAAALIYGPKNVIIIAGMNKVTPDEESAILRARNVAAPINALRLSKKTSCTSVGSCKDCLTPDCICCNIVVTRMSKVPNRIKVILVGEDLGY</sequence>
<dbReference type="Proteomes" id="UP000483018">
    <property type="component" value="Unassembled WGS sequence"/>
</dbReference>
<dbReference type="InterPro" id="IPR003741">
    <property type="entry name" value="LUD_dom"/>
</dbReference>
<dbReference type="RefSeq" id="WP_158740205.1">
    <property type="nucleotide sequence ID" value="NZ_JAFBEP010000002.1"/>
</dbReference>
<dbReference type="Pfam" id="PF02589">
    <property type="entry name" value="LUD_dom"/>
    <property type="match status" value="1"/>
</dbReference>
<evidence type="ECO:0000313" key="2">
    <source>
        <dbReference type="EMBL" id="KAE9634475.1"/>
    </source>
</evidence>
<keyword evidence="3" id="KW-1185">Reference proteome</keyword>
<proteinExistence type="predicted"/>
<dbReference type="AlphaFoldDB" id="A0A7C8HEP1"/>
<comment type="caution">
    <text evidence="2">The sequence shown here is derived from an EMBL/GenBank/DDBJ whole genome shotgun (WGS) entry which is preliminary data.</text>
</comment>
<reference evidence="2 3" key="1">
    <citation type="submission" date="2019-12" db="EMBL/GenBank/DDBJ databases">
        <title>Defluviitalea raffinosedens, isolated from a biogas fermenter, genome sequencing and characterization.</title>
        <authorList>
            <person name="Rettenmaier R."/>
            <person name="Schneider M."/>
            <person name="Neuhaus K."/>
            <person name="Liebl W."/>
            <person name="Zverlov V."/>
        </authorList>
    </citation>
    <scope>NUCLEOTIDE SEQUENCE [LARGE SCALE GENOMIC DNA]</scope>
    <source>
        <strain evidence="2 3">249c-K6</strain>
    </source>
</reference>
<organism evidence="2 3">
    <name type="scientific">Defluviitalea raffinosedens</name>
    <dbReference type="NCBI Taxonomy" id="1450156"/>
    <lineage>
        <taxon>Bacteria</taxon>
        <taxon>Bacillati</taxon>
        <taxon>Bacillota</taxon>
        <taxon>Clostridia</taxon>
        <taxon>Lachnospirales</taxon>
        <taxon>Defluviitaleaceae</taxon>
        <taxon>Defluviitalea</taxon>
    </lineage>
</organism>
<evidence type="ECO:0000313" key="3">
    <source>
        <dbReference type="Proteomes" id="UP000483018"/>
    </source>
</evidence>
<gene>
    <name evidence="2" type="ORF">GND95_07320</name>
</gene>
<dbReference type="PANTHER" id="PTHR36179">
    <property type="entry name" value="LUD_DOM DOMAIN-CONTAINING PROTEIN"/>
    <property type="match status" value="1"/>
</dbReference>
<dbReference type="PANTHER" id="PTHR36179:SF2">
    <property type="entry name" value="LUD DOMAIN-CONTAINING PROTEIN"/>
    <property type="match status" value="1"/>
</dbReference>
<dbReference type="OrthoDB" id="9809147at2"/>
<protein>
    <submittedName>
        <fullName evidence="2">Lactate utilization protein</fullName>
    </submittedName>
</protein>